<dbReference type="Proteomes" id="UP000199595">
    <property type="component" value="Unassembled WGS sequence"/>
</dbReference>
<proteinExistence type="predicted"/>
<evidence type="ECO:0000256" key="1">
    <source>
        <dbReference type="ARBA" id="ARBA00022729"/>
    </source>
</evidence>
<keyword evidence="3" id="KW-1185">Reference proteome</keyword>
<evidence type="ECO:0000313" key="3">
    <source>
        <dbReference type="Proteomes" id="UP000199595"/>
    </source>
</evidence>
<dbReference type="InterPro" id="IPR026444">
    <property type="entry name" value="Secre_tail"/>
</dbReference>
<dbReference type="AlphaFoldDB" id="A0A1H3DYK1"/>
<gene>
    <name evidence="2" type="ORF">SAMN05444411_108116</name>
</gene>
<dbReference type="STRING" id="762486.SAMN05444411_108116"/>
<name>A0A1H3DYK1_9FLAO</name>
<reference evidence="3" key="1">
    <citation type="submission" date="2016-10" db="EMBL/GenBank/DDBJ databases">
        <authorList>
            <person name="Varghese N."/>
            <person name="Submissions S."/>
        </authorList>
    </citation>
    <scope>NUCLEOTIDE SEQUENCE [LARGE SCALE GENOMIC DNA]</scope>
    <source>
        <strain evidence="3">DSM 24956</strain>
    </source>
</reference>
<sequence length="671" mass="74220">MSFYFLVFHLKFRVSIPNPYKMKQNYFVLLTICIFYLQSVRCQIANEGTLQINNSTTVYFGAEYTNNSGGIHNCHGDLYLNSNFINNGITSANSGTTIFSSSSNLIQTISGDSDTFNFYNLTINQTAVNNKGVLVSDNIGVLVKNAVNLTDGDLRLAGESQLVQTHTGTSLNTSVSGKLHIDQQGYASAYGYNHWSSPVNNGGVFIFNSALYDGTDADLNPFDSQQVLFNSGSPYNGLPSVIDGSGNVTTPLTVNTTWLYKFSRGGTNDYGSWIKLDETSDLVPGEGYLMKGTNTTDPTQNYVFRGTPNDGDYSFPVGPDESNLFGNPYPSSLDAKKFIEDNISVFDGTLTFWVEGGSPSHYLSDYVGGYATRNLTTGVSASVSPLGAGFGSADNSVPTQFIAVGQGFFINTDAEGTVDFKNSQRSYKSEALGETIHYRTSEEQNSFIRIGYEDPEGFHRQIALGFLPGSVADLNYNQGYDALISDEREDELFFVIENDLSKKYVIQGVGEYRSTYEFDLGLIMTEEGSHTIMLDGVENFNDDVFIKDEELGIVYDLNEENYNVLLSPGSYLNRFKLVFINSGTLNVNDIEQKSLNVFFNSIDKKITILNPNYKNISNLNIFNSVGQNVMSRFISNNISDRIELPFNVSEGIYYVKIIVNGKEESYKILNL</sequence>
<organism evidence="2 3">
    <name type="scientific">Lutibacter oricola</name>
    <dbReference type="NCBI Taxonomy" id="762486"/>
    <lineage>
        <taxon>Bacteria</taxon>
        <taxon>Pseudomonadati</taxon>
        <taxon>Bacteroidota</taxon>
        <taxon>Flavobacteriia</taxon>
        <taxon>Flavobacteriales</taxon>
        <taxon>Flavobacteriaceae</taxon>
        <taxon>Lutibacter</taxon>
    </lineage>
</organism>
<keyword evidence="1" id="KW-0732">Signal</keyword>
<evidence type="ECO:0000313" key="2">
    <source>
        <dbReference type="EMBL" id="SDX71486.1"/>
    </source>
</evidence>
<accession>A0A1H3DYK1</accession>
<dbReference type="EMBL" id="FNNJ01000008">
    <property type="protein sequence ID" value="SDX71486.1"/>
    <property type="molecule type" value="Genomic_DNA"/>
</dbReference>
<dbReference type="NCBIfam" id="TIGR04183">
    <property type="entry name" value="Por_Secre_tail"/>
    <property type="match status" value="1"/>
</dbReference>
<protein>
    <submittedName>
        <fullName evidence="2">Por secretion system C-terminal sorting domain-containing protein</fullName>
    </submittedName>
</protein>